<name>A0AAJ1MHD1_9SPIO</name>
<sequence>MLADGFDYKIAAGLHKDRLAEAESIRCAEKARMDSTSFEVYARKQAAAATLKYRIGRQLIALGERMTA</sequence>
<protein>
    <submittedName>
        <fullName evidence="1">Uncharacterized protein</fullName>
    </submittedName>
</protein>
<dbReference type="EMBL" id="JAQQAL010000002">
    <property type="protein sequence ID" value="MDC7225183.1"/>
    <property type="molecule type" value="Genomic_DNA"/>
</dbReference>
<reference evidence="1 2" key="1">
    <citation type="submission" date="2022-12" db="EMBL/GenBank/DDBJ databases">
        <title>Metagenome assembled genome from gulf of manar.</title>
        <authorList>
            <person name="Kohli P."/>
            <person name="Pk S."/>
            <person name="Venkata Ramana C."/>
            <person name="Sasikala C."/>
        </authorList>
    </citation>
    <scope>NUCLEOTIDE SEQUENCE [LARGE SCALE GENOMIC DNA]</scope>
    <source>
        <strain evidence="1">JB008</strain>
    </source>
</reference>
<evidence type="ECO:0000313" key="2">
    <source>
        <dbReference type="Proteomes" id="UP001221217"/>
    </source>
</evidence>
<dbReference type="AlphaFoldDB" id="A0AAJ1MHD1"/>
<organism evidence="1 2">
    <name type="scientific">Candidatus Thalassospirochaeta sargassi</name>
    <dbReference type="NCBI Taxonomy" id="3119039"/>
    <lineage>
        <taxon>Bacteria</taxon>
        <taxon>Pseudomonadati</taxon>
        <taxon>Spirochaetota</taxon>
        <taxon>Spirochaetia</taxon>
        <taxon>Spirochaetales</taxon>
        <taxon>Spirochaetaceae</taxon>
        <taxon>Candidatus Thalassospirochaeta</taxon>
    </lineage>
</organism>
<gene>
    <name evidence="1" type="ORF">PQJ61_00300</name>
</gene>
<evidence type="ECO:0000313" key="1">
    <source>
        <dbReference type="EMBL" id="MDC7225183.1"/>
    </source>
</evidence>
<proteinExistence type="predicted"/>
<comment type="caution">
    <text evidence="1">The sequence shown here is derived from an EMBL/GenBank/DDBJ whole genome shotgun (WGS) entry which is preliminary data.</text>
</comment>
<dbReference type="Proteomes" id="UP001221217">
    <property type="component" value="Unassembled WGS sequence"/>
</dbReference>
<accession>A0AAJ1MHD1</accession>